<dbReference type="AlphaFoldDB" id="A0A1T3WGS0"/>
<evidence type="ECO:0000256" key="1">
    <source>
        <dbReference type="ARBA" id="ARBA00023002"/>
    </source>
</evidence>
<reference evidence="3 4" key="1">
    <citation type="submission" date="2016-09" db="EMBL/GenBank/DDBJ databases">
        <title>genome sequences of unsequenced Mycobacteria.</title>
        <authorList>
            <person name="Greninger A.L."/>
            <person name="Jerome K.R."/>
            <person name="Mcnair B."/>
            <person name="Wallis C."/>
            <person name="Fang F."/>
        </authorList>
    </citation>
    <scope>NUCLEOTIDE SEQUENCE [LARGE SCALE GENOMIC DNA]</scope>
    <source>
        <strain evidence="3 4">BM1</strain>
    </source>
</reference>
<dbReference type="Proteomes" id="UP000191039">
    <property type="component" value="Unassembled WGS sequence"/>
</dbReference>
<dbReference type="InterPro" id="IPR013107">
    <property type="entry name" value="Acyl-CoA_DH_C"/>
</dbReference>
<sequence length="113" mass="11932">SVAYIARTAVLDAAEAVAAATDSEIDGVPDADLAAEAQLKVSKVKVHLDDVAPVAATRLLELGGASASSRQRNLDRHWRNIRTITLHNPVGLKARVIGQNLLHGTAIPANAYF</sequence>
<comment type="caution">
    <text evidence="3">The sequence shown here is derived from an EMBL/GenBank/DDBJ whole genome shotgun (WGS) entry which is preliminary data.</text>
</comment>
<name>A0A1T3WGS0_9MYCO</name>
<keyword evidence="1" id="KW-0560">Oxidoreductase</keyword>
<dbReference type="Gene3D" id="1.20.140.10">
    <property type="entry name" value="Butyryl-CoA Dehydrogenase, subunit A, domain 3"/>
    <property type="match status" value="1"/>
</dbReference>
<evidence type="ECO:0000313" key="3">
    <source>
        <dbReference type="EMBL" id="OPE53623.1"/>
    </source>
</evidence>
<protein>
    <submittedName>
        <fullName evidence="3">Acyl-CoA dehydrogenase</fullName>
    </submittedName>
</protein>
<proteinExistence type="predicted"/>
<feature type="domain" description="Acyl-CoA dehydrogenase C-terminal" evidence="2">
    <location>
        <begin position="9"/>
        <end position="88"/>
    </location>
</feature>
<dbReference type="GO" id="GO:0016627">
    <property type="term" value="F:oxidoreductase activity, acting on the CH-CH group of donors"/>
    <property type="evidence" value="ECO:0007669"/>
    <property type="project" value="InterPro"/>
</dbReference>
<feature type="non-terminal residue" evidence="3">
    <location>
        <position position="1"/>
    </location>
</feature>
<dbReference type="SUPFAM" id="SSF47203">
    <property type="entry name" value="Acyl-CoA dehydrogenase C-terminal domain-like"/>
    <property type="match status" value="1"/>
</dbReference>
<dbReference type="EMBL" id="MIJD01000143">
    <property type="protein sequence ID" value="OPE53623.1"/>
    <property type="molecule type" value="Genomic_DNA"/>
</dbReference>
<dbReference type="InterPro" id="IPR036250">
    <property type="entry name" value="AcylCo_DH-like_C"/>
</dbReference>
<evidence type="ECO:0000313" key="4">
    <source>
        <dbReference type="Proteomes" id="UP000191039"/>
    </source>
</evidence>
<gene>
    <name evidence="3" type="ORF">BV510_14650</name>
</gene>
<evidence type="ECO:0000259" key="2">
    <source>
        <dbReference type="Pfam" id="PF08028"/>
    </source>
</evidence>
<organism evidence="3 4">
    <name type="scientific">Mycolicibacterium diernhoferi</name>
    <dbReference type="NCBI Taxonomy" id="1801"/>
    <lineage>
        <taxon>Bacteria</taxon>
        <taxon>Bacillati</taxon>
        <taxon>Actinomycetota</taxon>
        <taxon>Actinomycetes</taxon>
        <taxon>Mycobacteriales</taxon>
        <taxon>Mycobacteriaceae</taxon>
        <taxon>Mycolicibacterium</taxon>
    </lineage>
</organism>
<accession>A0A1T3WGS0</accession>
<dbReference type="Pfam" id="PF08028">
    <property type="entry name" value="Acyl-CoA_dh_2"/>
    <property type="match status" value="1"/>
</dbReference>